<dbReference type="EMBL" id="CH983356">
    <property type="protein sequence ID" value="EDX16407.1"/>
    <property type="molecule type" value="Genomic_DNA"/>
</dbReference>
<evidence type="ECO:0000256" key="1">
    <source>
        <dbReference type="SAM" id="MobiDB-lite"/>
    </source>
</evidence>
<feature type="region of interest" description="Disordered" evidence="1">
    <location>
        <begin position="63"/>
        <end position="89"/>
    </location>
</feature>
<dbReference type="HOGENOM" id="CLU_2457185_0_0_1"/>
<sequence length="89" mass="9747">MGFVCCDLRIQSHPCSQHTSNPYSNSNPFLYCDPNQLESRHSELLCPQFFRLSSGGTNPPALEQHYSSDATGSSIGGWADADDLLNPIT</sequence>
<evidence type="ECO:0000313" key="2">
    <source>
        <dbReference type="EMBL" id="EDX16407.1"/>
    </source>
</evidence>
<keyword evidence="3" id="KW-1185">Reference proteome</keyword>
<gene>
    <name evidence="2" type="primary">Dsim\GD24725</name>
    <name evidence="2" type="ORF">Dsim_GD24725</name>
</gene>
<name>B4NTW0_DROSI</name>
<dbReference type="AlphaFoldDB" id="B4NTW0"/>
<reference evidence="2 3" key="1">
    <citation type="journal article" date="2007" name="Nature">
        <title>Evolution of genes and genomes on the Drosophila phylogeny.</title>
        <authorList>
            <consortium name="Drosophila 12 Genomes Consortium"/>
            <person name="Clark A.G."/>
            <person name="Eisen M.B."/>
            <person name="Smith D.R."/>
            <person name="Bergman C.M."/>
            <person name="Oliver B."/>
            <person name="Markow T.A."/>
            <person name="Kaufman T.C."/>
            <person name="Kellis M."/>
            <person name="Gelbart W."/>
            <person name="Iyer V.N."/>
            <person name="Pollard D.A."/>
            <person name="Sackton T.B."/>
            <person name="Larracuente A.M."/>
            <person name="Singh N.D."/>
            <person name="Abad J.P."/>
            <person name="Abt D.N."/>
            <person name="Adryan B."/>
            <person name="Aguade M."/>
            <person name="Akashi H."/>
            <person name="Anderson W.W."/>
            <person name="Aquadro C.F."/>
            <person name="Ardell D.H."/>
            <person name="Arguello R."/>
            <person name="Artieri C.G."/>
            <person name="Barbash D.A."/>
            <person name="Barker D."/>
            <person name="Barsanti P."/>
            <person name="Batterham P."/>
            <person name="Batzoglou S."/>
            <person name="Begun D."/>
            <person name="Bhutkar A."/>
            <person name="Blanco E."/>
            <person name="Bosak S.A."/>
            <person name="Bradley R.K."/>
            <person name="Brand A.D."/>
            <person name="Brent M.R."/>
            <person name="Brooks A.N."/>
            <person name="Brown R.H."/>
            <person name="Butlin R.K."/>
            <person name="Caggese C."/>
            <person name="Calvi B.R."/>
            <person name="Bernardo de Carvalho A."/>
            <person name="Caspi A."/>
            <person name="Castrezana S."/>
            <person name="Celniker S.E."/>
            <person name="Chang J.L."/>
            <person name="Chapple C."/>
            <person name="Chatterji S."/>
            <person name="Chinwalla A."/>
            <person name="Civetta A."/>
            <person name="Clifton S.W."/>
            <person name="Comeron J.M."/>
            <person name="Costello J.C."/>
            <person name="Coyne J.A."/>
            <person name="Daub J."/>
            <person name="David R.G."/>
            <person name="Delcher A.L."/>
            <person name="Delehaunty K."/>
            <person name="Do C.B."/>
            <person name="Ebling H."/>
            <person name="Edwards K."/>
            <person name="Eickbush T."/>
            <person name="Evans J.D."/>
            <person name="Filipski A."/>
            <person name="Findeiss S."/>
            <person name="Freyhult E."/>
            <person name="Fulton L."/>
            <person name="Fulton R."/>
            <person name="Garcia A.C."/>
            <person name="Gardiner A."/>
            <person name="Garfield D.A."/>
            <person name="Garvin B.E."/>
            <person name="Gibson G."/>
            <person name="Gilbert D."/>
            <person name="Gnerre S."/>
            <person name="Godfrey J."/>
            <person name="Good R."/>
            <person name="Gotea V."/>
            <person name="Gravely B."/>
            <person name="Greenberg A.J."/>
            <person name="Griffiths-Jones S."/>
            <person name="Gross S."/>
            <person name="Guigo R."/>
            <person name="Gustafson E.A."/>
            <person name="Haerty W."/>
            <person name="Hahn M.W."/>
            <person name="Halligan D.L."/>
            <person name="Halpern A.L."/>
            <person name="Halter G.M."/>
            <person name="Han M.V."/>
            <person name="Heger A."/>
            <person name="Hillier L."/>
            <person name="Hinrichs A.S."/>
            <person name="Holmes I."/>
            <person name="Hoskins R.A."/>
            <person name="Hubisz M.J."/>
            <person name="Hultmark D."/>
            <person name="Huntley M.A."/>
            <person name="Jaffe D.B."/>
            <person name="Jagadeeshan S."/>
            <person name="Jeck W.R."/>
            <person name="Johnson J."/>
            <person name="Jones C.D."/>
            <person name="Jordan W.C."/>
            <person name="Karpen G.H."/>
            <person name="Kataoka E."/>
            <person name="Keightley P.D."/>
            <person name="Kheradpour P."/>
            <person name="Kirkness E.F."/>
            <person name="Koerich L.B."/>
            <person name="Kristiansen K."/>
            <person name="Kudrna D."/>
            <person name="Kulathinal R.J."/>
            <person name="Kumar S."/>
            <person name="Kwok R."/>
            <person name="Lander E."/>
            <person name="Langley C.H."/>
            <person name="Lapoint R."/>
            <person name="Lazzaro B.P."/>
            <person name="Lee S.J."/>
            <person name="Levesque L."/>
            <person name="Li R."/>
            <person name="Lin C.F."/>
            <person name="Lin M.F."/>
            <person name="Lindblad-Toh K."/>
            <person name="Llopart A."/>
            <person name="Long M."/>
            <person name="Low L."/>
            <person name="Lozovsky E."/>
            <person name="Lu J."/>
            <person name="Luo M."/>
            <person name="Machado C.A."/>
            <person name="Makalowski W."/>
            <person name="Marzo M."/>
            <person name="Matsuda M."/>
            <person name="Matzkin L."/>
            <person name="McAllister B."/>
            <person name="McBride C.S."/>
            <person name="McKernan B."/>
            <person name="McKernan K."/>
            <person name="Mendez-Lago M."/>
            <person name="Minx P."/>
            <person name="Mollenhauer M.U."/>
            <person name="Montooth K."/>
            <person name="Mount S.M."/>
            <person name="Mu X."/>
            <person name="Myers E."/>
            <person name="Negre B."/>
            <person name="Newfeld S."/>
            <person name="Nielsen R."/>
            <person name="Noor M.A."/>
            <person name="O'Grady P."/>
            <person name="Pachter L."/>
            <person name="Papaceit M."/>
            <person name="Parisi M.J."/>
            <person name="Parisi M."/>
            <person name="Parts L."/>
            <person name="Pedersen J.S."/>
            <person name="Pesole G."/>
            <person name="Phillippy A.M."/>
            <person name="Ponting C.P."/>
            <person name="Pop M."/>
            <person name="Porcelli D."/>
            <person name="Powell J.R."/>
            <person name="Prohaska S."/>
            <person name="Pruitt K."/>
            <person name="Puig M."/>
            <person name="Quesneville H."/>
            <person name="Ram K.R."/>
            <person name="Rand D."/>
            <person name="Rasmussen M.D."/>
            <person name="Reed L.K."/>
            <person name="Reenan R."/>
            <person name="Reily A."/>
            <person name="Remington K.A."/>
            <person name="Rieger T.T."/>
            <person name="Ritchie M.G."/>
            <person name="Robin C."/>
            <person name="Rogers Y.H."/>
            <person name="Rohde C."/>
            <person name="Rozas J."/>
            <person name="Rubenfield M.J."/>
            <person name="Ruiz A."/>
            <person name="Russo S."/>
            <person name="Salzberg S.L."/>
            <person name="Sanchez-Gracia A."/>
            <person name="Saranga D.J."/>
            <person name="Sato H."/>
            <person name="Schaeffer S.W."/>
            <person name="Schatz M.C."/>
            <person name="Schlenke T."/>
            <person name="Schwartz R."/>
            <person name="Segarra C."/>
            <person name="Singh R.S."/>
            <person name="Sirot L."/>
            <person name="Sirota M."/>
            <person name="Sisneros N.B."/>
            <person name="Smith C.D."/>
            <person name="Smith T.F."/>
            <person name="Spieth J."/>
            <person name="Stage D.E."/>
            <person name="Stark A."/>
            <person name="Stephan W."/>
            <person name="Strausberg R.L."/>
            <person name="Strempel S."/>
            <person name="Sturgill D."/>
            <person name="Sutton G."/>
            <person name="Sutton G.G."/>
            <person name="Tao W."/>
            <person name="Teichmann S."/>
            <person name="Tobari Y.N."/>
            <person name="Tomimura Y."/>
            <person name="Tsolas J.M."/>
            <person name="Valente V.L."/>
            <person name="Venter E."/>
            <person name="Venter J.C."/>
            <person name="Vicario S."/>
            <person name="Vieira F.G."/>
            <person name="Vilella A.J."/>
            <person name="Villasante A."/>
            <person name="Walenz B."/>
            <person name="Wang J."/>
            <person name="Wasserman M."/>
            <person name="Watts T."/>
            <person name="Wilson D."/>
            <person name="Wilson R.K."/>
            <person name="Wing R.A."/>
            <person name="Wolfner M.F."/>
            <person name="Wong A."/>
            <person name="Wong G.K."/>
            <person name="Wu C.I."/>
            <person name="Wu G."/>
            <person name="Yamamoto D."/>
            <person name="Yang H.P."/>
            <person name="Yang S.P."/>
            <person name="Yorke J.A."/>
            <person name="Yoshida K."/>
            <person name="Zdobnov E."/>
            <person name="Zhang P."/>
            <person name="Zhang Y."/>
            <person name="Zimin A.V."/>
            <person name="Baldwin J."/>
            <person name="Abdouelleil A."/>
            <person name="Abdulkadir J."/>
            <person name="Abebe A."/>
            <person name="Abera B."/>
            <person name="Abreu J."/>
            <person name="Acer S.C."/>
            <person name="Aftuck L."/>
            <person name="Alexander A."/>
            <person name="An P."/>
            <person name="Anderson E."/>
            <person name="Anderson S."/>
            <person name="Arachi H."/>
            <person name="Azer M."/>
            <person name="Bachantsang P."/>
            <person name="Barry A."/>
            <person name="Bayul T."/>
            <person name="Berlin A."/>
            <person name="Bessette D."/>
            <person name="Bloom T."/>
            <person name="Blye J."/>
            <person name="Boguslavskiy L."/>
            <person name="Bonnet C."/>
            <person name="Boukhgalter B."/>
            <person name="Bourzgui I."/>
            <person name="Brown A."/>
            <person name="Cahill P."/>
            <person name="Channer S."/>
            <person name="Cheshatsang Y."/>
            <person name="Chuda L."/>
            <person name="Citroen M."/>
            <person name="Collymore A."/>
            <person name="Cooke P."/>
            <person name="Costello M."/>
            <person name="D'Aco K."/>
            <person name="Daza R."/>
            <person name="De Haan G."/>
            <person name="DeGray S."/>
            <person name="DeMaso C."/>
            <person name="Dhargay N."/>
            <person name="Dooley K."/>
            <person name="Dooley E."/>
            <person name="Doricent M."/>
            <person name="Dorje P."/>
            <person name="Dorjee K."/>
            <person name="Dupes A."/>
            <person name="Elong R."/>
            <person name="Falk J."/>
            <person name="Farina A."/>
            <person name="Faro S."/>
            <person name="Ferguson D."/>
            <person name="Fisher S."/>
            <person name="Foley C.D."/>
            <person name="Franke A."/>
            <person name="Friedrich D."/>
            <person name="Gadbois L."/>
            <person name="Gearin G."/>
            <person name="Gearin C.R."/>
            <person name="Giannoukos G."/>
            <person name="Goode T."/>
            <person name="Graham J."/>
            <person name="Grandbois E."/>
            <person name="Grewal S."/>
            <person name="Gyaltsen K."/>
            <person name="Hafez N."/>
            <person name="Hagos B."/>
            <person name="Hall J."/>
            <person name="Henson C."/>
            <person name="Hollinger A."/>
            <person name="Honan T."/>
            <person name="Huard M.D."/>
            <person name="Hughes L."/>
            <person name="Hurhula B."/>
            <person name="Husby M.E."/>
            <person name="Kamat A."/>
            <person name="Kanga B."/>
            <person name="Kashin S."/>
            <person name="Khazanovich D."/>
            <person name="Kisner P."/>
            <person name="Lance K."/>
            <person name="Lara M."/>
            <person name="Lee W."/>
            <person name="Lennon N."/>
            <person name="Letendre F."/>
            <person name="LeVine R."/>
            <person name="Lipovsky A."/>
            <person name="Liu X."/>
            <person name="Liu J."/>
            <person name="Liu S."/>
            <person name="Lokyitsang T."/>
            <person name="Lokyitsang Y."/>
            <person name="Lubonja R."/>
            <person name="Lui A."/>
            <person name="MacDonald P."/>
            <person name="Magnisalis V."/>
            <person name="Maru K."/>
            <person name="Matthews C."/>
            <person name="McCusker W."/>
            <person name="McDonough S."/>
            <person name="Mehta T."/>
            <person name="Meldrim J."/>
            <person name="Meneus L."/>
            <person name="Mihai O."/>
            <person name="Mihalev A."/>
            <person name="Mihova T."/>
            <person name="Mittelman R."/>
            <person name="Mlenga V."/>
            <person name="Montmayeur A."/>
            <person name="Mulrain L."/>
            <person name="Navidi A."/>
            <person name="Naylor J."/>
            <person name="Negash T."/>
            <person name="Nguyen T."/>
            <person name="Nguyen N."/>
            <person name="Nicol R."/>
            <person name="Norbu C."/>
            <person name="Norbu N."/>
            <person name="Novod N."/>
            <person name="O'Neill B."/>
            <person name="Osman S."/>
            <person name="Markiewicz E."/>
            <person name="Oyono O.L."/>
            <person name="Patti C."/>
            <person name="Phunkhang P."/>
            <person name="Pierre F."/>
            <person name="Priest M."/>
            <person name="Raghuraman S."/>
            <person name="Rege F."/>
            <person name="Reyes R."/>
            <person name="Rise C."/>
            <person name="Rogov P."/>
            <person name="Ross K."/>
            <person name="Ryan E."/>
            <person name="Settipalli S."/>
            <person name="Shea T."/>
            <person name="Sherpa N."/>
            <person name="Shi L."/>
            <person name="Shih D."/>
            <person name="Sparrow T."/>
            <person name="Spaulding J."/>
            <person name="Stalker J."/>
            <person name="Stange-Thomann N."/>
            <person name="Stavropoulos S."/>
            <person name="Stone C."/>
            <person name="Strader C."/>
            <person name="Tesfaye S."/>
            <person name="Thomson T."/>
            <person name="Thoulutsang Y."/>
            <person name="Thoulutsang D."/>
            <person name="Topham K."/>
            <person name="Topping I."/>
            <person name="Tsamla T."/>
            <person name="Vassiliev H."/>
            <person name="Vo A."/>
            <person name="Wangchuk T."/>
            <person name="Wangdi T."/>
            <person name="Weiand M."/>
            <person name="Wilkinson J."/>
            <person name="Wilson A."/>
            <person name="Yadav S."/>
            <person name="Young G."/>
            <person name="Yu Q."/>
            <person name="Zembek L."/>
            <person name="Zhong D."/>
            <person name="Zimmer A."/>
            <person name="Zwirko Z."/>
            <person name="Jaffe D.B."/>
            <person name="Alvarez P."/>
            <person name="Brockman W."/>
            <person name="Butler J."/>
            <person name="Chin C."/>
            <person name="Gnerre S."/>
            <person name="Grabherr M."/>
            <person name="Kleber M."/>
            <person name="Mauceli E."/>
            <person name="MacCallum I."/>
        </authorList>
    </citation>
    <scope>NUCLEOTIDE SEQUENCE [LARGE SCALE GENOMIC DNA]</scope>
    <source>
        <strain evidence="3">white501</strain>
    </source>
</reference>
<accession>B4NTW0</accession>
<protein>
    <submittedName>
        <fullName evidence="2">GD24725</fullName>
    </submittedName>
</protein>
<organism evidence="2 3">
    <name type="scientific">Drosophila simulans</name>
    <name type="common">Fruit fly</name>
    <dbReference type="NCBI Taxonomy" id="7240"/>
    <lineage>
        <taxon>Eukaryota</taxon>
        <taxon>Metazoa</taxon>
        <taxon>Ecdysozoa</taxon>
        <taxon>Arthropoda</taxon>
        <taxon>Hexapoda</taxon>
        <taxon>Insecta</taxon>
        <taxon>Pterygota</taxon>
        <taxon>Neoptera</taxon>
        <taxon>Endopterygota</taxon>
        <taxon>Diptera</taxon>
        <taxon>Brachycera</taxon>
        <taxon>Muscomorpha</taxon>
        <taxon>Ephydroidea</taxon>
        <taxon>Drosophilidae</taxon>
        <taxon>Drosophila</taxon>
        <taxon>Sophophora</taxon>
    </lineage>
</organism>
<dbReference type="Proteomes" id="UP000000304">
    <property type="component" value="Unassembled WGS sequence"/>
</dbReference>
<evidence type="ECO:0000313" key="3">
    <source>
        <dbReference type="Proteomes" id="UP000000304"/>
    </source>
</evidence>
<proteinExistence type="predicted"/>